<dbReference type="EMBL" id="HG966617">
    <property type="protein sequence ID" value="CDO60061.1"/>
    <property type="molecule type" value="Genomic_DNA"/>
</dbReference>
<proteinExistence type="predicted"/>
<evidence type="ECO:0000313" key="3">
    <source>
        <dbReference type="Proteomes" id="UP000032160"/>
    </source>
</evidence>
<dbReference type="Proteomes" id="UP000032160">
    <property type="component" value="Chromosome I"/>
</dbReference>
<gene>
    <name evidence="2" type="ORF">BN1012_Phect1848</name>
</gene>
<dbReference type="RefSeq" id="WP_043948197.1">
    <property type="nucleotide sequence ID" value="NZ_HG966617.1"/>
</dbReference>
<dbReference type="InterPro" id="IPR011009">
    <property type="entry name" value="Kinase-like_dom_sf"/>
</dbReference>
<keyword evidence="2" id="KW-0418">Kinase</keyword>
<dbReference type="Gene3D" id="3.90.1200.10">
    <property type="match status" value="1"/>
</dbReference>
<feature type="domain" description="Aminoglycoside phosphotransferase" evidence="1">
    <location>
        <begin position="23"/>
        <end position="278"/>
    </location>
</feature>
<dbReference type="InterPro" id="IPR002575">
    <property type="entry name" value="Aminoglycoside_PTrfase"/>
</dbReference>
<keyword evidence="2" id="KW-0808">Transferase</keyword>
<dbReference type="STRING" id="1458461.BN1012_Phect1848"/>
<evidence type="ECO:0000313" key="2">
    <source>
        <dbReference type="EMBL" id="CDO60061.1"/>
    </source>
</evidence>
<sequence length="369" mass="39623">MTADRRQARDAFLAQAGWDDASATPVAGDASTRLYERLTKGGQSAILMDAPPGPDGPPVKDGKSYSAIVHLAENMRPFAAIARHLTQHEFSAPEIFAQDLTQGFLLLEDLGDGVFAARIDAGDSEEALYGGATDVLAALHALPAPTSLGCGDDGPPHIVPPYDDTALMTEAELLPSWYARLAFGEDLDATAQADFHAAWTQVLPKARTAADVLLLRDYHSPNLLVLDDQSGLQRIGIIDFQDAVIGPAAYDVASLLQDARRTVPADIEARLLARYEAARTAQNAGFDADAFRAAYAIMGAQRNTKIIGIFARLLLRDGKPGYLKHIPRLADYLARDLAHPALAPVAAWFEAHLPLEKICVPIDPDSVTT</sequence>
<dbReference type="Pfam" id="PF01636">
    <property type="entry name" value="APH"/>
    <property type="match status" value="1"/>
</dbReference>
<dbReference type="Gene3D" id="3.30.200.20">
    <property type="entry name" value="Phosphorylase Kinase, domain 1"/>
    <property type="match status" value="1"/>
</dbReference>
<dbReference type="SUPFAM" id="SSF56112">
    <property type="entry name" value="Protein kinase-like (PK-like)"/>
    <property type="match status" value="1"/>
</dbReference>
<dbReference type="GO" id="GO:0016301">
    <property type="term" value="F:kinase activity"/>
    <property type="evidence" value="ECO:0007669"/>
    <property type="project" value="UniProtKB-KW"/>
</dbReference>
<dbReference type="OrthoDB" id="9809275at2"/>
<accession>X5MNE8</accession>
<keyword evidence="3" id="KW-1185">Reference proteome</keyword>
<name>X5MNE8_9HYPH</name>
<organism evidence="2 3">
    <name type="scientific">Candidatus Phaeomarinibacter ectocarpi</name>
    <dbReference type="NCBI Taxonomy" id="1458461"/>
    <lineage>
        <taxon>Bacteria</taxon>
        <taxon>Pseudomonadati</taxon>
        <taxon>Pseudomonadota</taxon>
        <taxon>Alphaproteobacteria</taxon>
        <taxon>Hyphomicrobiales</taxon>
        <taxon>Parvibaculaceae</taxon>
        <taxon>Candidatus Phaeomarinibacter</taxon>
    </lineage>
</organism>
<dbReference type="AlphaFoldDB" id="X5MNE8"/>
<evidence type="ECO:0000259" key="1">
    <source>
        <dbReference type="Pfam" id="PF01636"/>
    </source>
</evidence>
<dbReference type="HOGENOM" id="CLU_021467_2_0_5"/>
<reference evidence="2 3" key="1">
    <citation type="journal article" date="2014" name="Front. Genet.">
        <title>Genome and metabolic network of "Candidatus Phaeomarinobacter ectocarpi" Ec32, a new candidate genus of Alphaproteobacteria frequently associated with brown algae.</title>
        <authorList>
            <person name="Dittami S.M."/>
            <person name="Barbeyron T."/>
            <person name="Boyen C."/>
            <person name="Cambefort J."/>
            <person name="Collet G."/>
            <person name="Delage L."/>
            <person name="Gobet A."/>
            <person name="Groisillier A."/>
            <person name="Leblanc C."/>
            <person name="Michel G."/>
            <person name="Scornet D."/>
            <person name="Siegel A."/>
            <person name="Tapia J.E."/>
            <person name="Tonon T."/>
        </authorList>
    </citation>
    <scope>NUCLEOTIDE SEQUENCE [LARGE SCALE GENOMIC DNA]</scope>
    <source>
        <strain evidence="2 3">Ec32</strain>
    </source>
</reference>
<protein>
    <submittedName>
        <fullName evidence="2">COG3178: Predicted phosphotransferase related to Ser/Thr protein kinases</fullName>
    </submittedName>
</protein>
<dbReference type="KEGG" id="pect:BN1012_Phect1848"/>